<keyword evidence="3" id="KW-0418">Kinase</keyword>
<organism evidence="9 10">
    <name type="scientific">Dioscorea zingiberensis</name>
    <dbReference type="NCBI Taxonomy" id="325984"/>
    <lineage>
        <taxon>Eukaryota</taxon>
        <taxon>Viridiplantae</taxon>
        <taxon>Streptophyta</taxon>
        <taxon>Embryophyta</taxon>
        <taxon>Tracheophyta</taxon>
        <taxon>Spermatophyta</taxon>
        <taxon>Magnoliopsida</taxon>
        <taxon>Liliopsida</taxon>
        <taxon>Dioscoreales</taxon>
        <taxon>Dioscoreaceae</taxon>
        <taxon>Dioscorea</taxon>
    </lineage>
</organism>
<evidence type="ECO:0000259" key="7">
    <source>
        <dbReference type="Pfam" id="PF00696"/>
    </source>
</evidence>
<dbReference type="OrthoDB" id="770508at2759"/>
<dbReference type="InterPro" id="IPR036393">
    <property type="entry name" value="AceGlu_kinase-like_sf"/>
</dbReference>
<keyword evidence="4" id="KW-0067">ATP-binding</keyword>
<evidence type="ECO:0000256" key="3">
    <source>
        <dbReference type="ARBA" id="ARBA00022777"/>
    </source>
</evidence>
<reference evidence="9" key="1">
    <citation type="submission" date="2021-03" db="EMBL/GenBank/DDBJ databases">
        <authorList>
            <person name="Li Z."/>
            <person name="Yang C."/>
        </authorList>
    </citation>
    <scope>NUCLEOTIDE SEQUENCE</scope>
    <source>
        <strain evidence="9">Dzin_1.0</strain>
        <tissue evidence="9">Leaf</tissue>
    </source>
</reference>
<dbReference type="Pfam" id="PF22468">
    <property type="entry name" value="ACT_9"/>
    <property type="match status" value="1"/>
</dbReference>
<keyword evidence="10" id="KW-1185">Reference proteome</keyword>
<dbReference type="GO" id="GO:0005524">
    <property type="term" value="F:ATP binding"/>
    <property type="evidence" value="ECO:0007669"/>
    <property type="project" value="UniProtKB-KW"/>
</dbReference>
<evidence type="ECO:0000256" key="6">
    <source>
        <dbReference type="ARBA" id="ARBA00034478"/>
    </source>
</evidence>
<dbReference type="InterPro" id="IPR054352">
    <property type="entry name" value="ACT_Aspartokinase"/>
</dbReference>
<dbReference type="InterPro" id="IPR045865">
    <property type="entry name" value="ACT-like_dom_sf"/>
</dbReference>
<dbReference type="Pfam" id="PF00696">
    <property type="entry name" value="AA_kinase"/>
    <property type="match status" value="1"/>
</dbReference>
<dbReference type="SUPFAM" id="SSF53633">
    <property type="entry name" value="Carbamate kinase-like"/>
    <property type="match status" value="1"/>
</dbReference>
<evidence type="ECO:0000256" key="1">
    <source>
        <dbReference type="ARBA" id="ARBA00013059"/>
    </source>
</evidence>
<keyword evidence="5" id="KW-0521">NADP</keyword>
<dbReference type="GO" id="GO:0009090">
    <property type="term" value="P:homoserine biosynthetic process"/>
    <property type="evidence" value="ECO:0007669"/>
    <property type="project" value="TreeGrafter"/>
</dbReference>
<feature type="domain" description="Aspartate/glutamate/uridylate kinase" evidence="7">
    <location>
        <begin position="41"/>
        <end position="105"/>
    </location>
</feature>
<dbReference type="InterPro" id="IPR001048">
    <property type="entry name" value="Asp/Glu/Uridylate_kinase"/>
</dbReference>
<evidence type="ECO:0000259" key="8">
    <source>
        <dbReference type="Pfam" id="PF22468"/>
    </source>
</evidence>
<comment type="caution">
    <text evidence="9">The sequence shown here is derived from an EMBL/GenBank/DDBJ whole genome shotgun (WGS) entry which is preliminary data.</text>
</comment>
<dbReference type="PANTHER" id="PTHR43070:SF5">
    <property type="entry name" value="HOMOSERINE DEHYDROGENASE"/>
    <property type="match status" value="1"/>
</dbReference>
<dbReference type="CDD" id="cd04921">
    <property type="entry name" value="ACT_AKi-HSDH-ThrA-like_1"/>
    <property type="match status" value="1"/>
</dbReference>
<name>A0A9D5C1W1_9LILI</name>
<proteinExistence type="predicted"/>
<protein>
    <recommendedName>
        <fullName evidence="1">aspartate kinase</fullName>
        <ecNumber evidence="1">2.7.2.4</ecNumber>
    </recommendedName>
</protein>
<dbReference type="PANTHER" id="PTHR43070">
    <property type="match status" value="1"/>
</dbReference>
<feature type="domain" description="Aspartokinase ACT" evidence="8">
    <location>
        <begin position="146"/>
        <end position="196"/>
    </location>
</feature>
<evidence type="ECO:0000256" key="2">
    <source>
        <dbReference type="ARBA" id="ARBA00022741"/>
    </source>
</evidence>
<evidence type="ECO:0000313" key="9">
    <source>
        <dbReference type="EMBL" id="KAJ0965151.1"/>
    </source>
</evidence>
<dbReference type="Gene3D" id="3.40.1160.10">
    <property type="entry name" value="Acetylglutamate kinase-like"/>
    <property type="match status" value="1"/>
</dbReference>
<gene>
    <name evidence="9" type="ORF">J5N97_026289</name>
</gene>
<dbReference type="GO" id="GO:0004072">
    <property type="term" value="F:aspartate kinase activity"/>
    <property type="evidence" value="ECO:0007669"/>
    <property type="project" value="UniProtKB-EC"/>
</dbReference>
<reference evidence="9" key="2">
    <citation type="journal article" date="2022" name="Hortic Res">
        <title>The genome of Dioscorea zingiberensis sheds light on the biosynthesis, origin and evolution of the medicinally important diosgenin saponins.</title>
        <authorList>
            <person name="Li Y."/>
            <person name="Tan C."/>
            <person name="Li Z."/>
            <person name="Guo J."/>
            <person name="Li S."/>
            <person name="Chen X."/>
            <person name="Wang C."/>
            <person name="Dai X."/>
            <person name="Yang H."/>
            <person name="Song W."/>
            <person name="Hou L."/>
            <person name="Xu J."/>
            <person name="Tong Z."/>
            <person name="Xu A."/>
            <person name="Yuan X."/>
            <person name="Wang W."/>
            <person name="Yang Q."/>
            <person name="Chen L."/>
            <person name="Sun Z."/>
            <person name="Wang K."/>
            <person name="Pan B."/>
            <person name="Chen J."/>
            <person name="Bao Y."/>
            <person name="Liu F."/>
            <person name="Qi X."/>
            <person name="Gang D.R."/>
            <person name="Wen J."/>
            <person name="Li J."/>
        </authorList>
    </citation>
    <scope>NUCLEOTIDE SEQUENCE</scope>
    <source>
        <strain evidence="9">Dzin_1.0</strain>
    </source>
</reference>
<dbReference type="EMBL" id="JAGGNH010000008">
    <property type="protein sequence ID" value="KAJ0965151.1"/>
    <property type="molecule type" value="Genomic_DNA"/>
</dbReference>
<dbReference type="SUPFAM" id="SSF55021">
    <property type="entry name" value="ACT-like"/>
    <property type="match status" value="1"/>
</dbReference>
<dbReference type="Gene3D" id="3.30.70.260">
    <property type="match status" value="1"/>
</dbReference>
<dbReference type="Proteomes" id="UP001085076">
    <property type="component" value="Miscellaneous, Linkage group lg08"/>
</dbReference>
<dbReference type="AlphaFoldDB" id="A0A9D5C1W1"/>
<comment type="pathway">
    <text evidence="6">Amino-acid biosynthesis; L-methionine biosynthesis via de novo pathway.</text>
</comment>
<dbReference type="GO" id="GO:0004412">
    <property type="term" value="F:homoserine dehydrogenase activity"/>
    <property type="evidence" value="ECO:0007669"/>
    <property type="project" value="InterPro"/>
</dbReference>
<accession>A0A9D5C1W1</accession>
<evidence type="ECO:0000313" key="10">
    <source>
        <dbReference type="Proteomes" id="UP001085076"/>
    </source>
</evidence>
<dbReference type="GO" id="GO:0009067">
    <property type="term" value="P:aspartate family amino acid biosynthetic process"/>
    <property type="evidence" value="ECO:0007669"/>
    <property type="project" value="InterPro"/>
</dbReference>
<sequence length="211" mass="23152">MGGMEVQNLQTALQKVHQQNWHLAHANSRMLAELNQGKDRAHRVTIWTDVDGVYSADPRKVSEGVILRTLSYQEAWEMSYFGENVLHPHTIIPVMKYNIPILIRNVFNLSASGTIICQQPIDENLNGQNLKAVVKAFATIDNLALVNVEGTGMAGVPGTSSAIFSAVKEASSEHSVCFVVPEKEVGAVSEILQSRFREALSAGRLSKVEVI</sequence>
<dbReference type="InterPro" id="IPR011147">
    <property type="entry name" value="Bifunc_Aspkin/hSer_DH"/>
</dbReference>
<dbReference type="EC" id="2.7.2.4" evidence="1"/>
<keyword evidence="3" id="KW-0808">Transferase</keyword>
<keyword evidence="2" id="KW-0547">Nucleotide-binding</keyword>
<evidence type="ECO:0000256" key="4">
    <source>
        <dbReference type="ARBA" id="ARBA00022840"/>
    </source>
</evidence>
<evidence type="ECO:0000256" key="5">
    <source>
        <dbReference type="ARBA" id="ARBA00022857"/>
    </source>
</evidence>